<dbReference type="GO" id="GO:0008270">
    <property type="term" value="F:zinc ion binding"/>
    <property type="evidence" value="ECO:0007669"/>
    <property type="project" value="UniProtKB-KW"/>
</dbReference>
<comment type="caution">
    <text evidence="5">The sequence shown here is derived from an EMBL/GenBank/DDBJ whole genome shotgun (WGS) entry which is preliminary data.</text>
</comment>
<dbReference type="InterPro" id="IPR028159">
    <property type="entry name" value="RPA_interact_C_dom"/>
</dbReference>
<reference evidence="5 6" key="1">
    <citation type="journal article" date="2015" name="Genome Biol. Evol.">
        <title>Comparative Genomics of a Bacterivorous Green Alga Reveals Evolutionary Causalities and Consequences of Phago-Mixotrophic Mode of Nutrition.</title>
        <authorList>
            <person name="Burns J.A."/>
            <person name="Paasch A."/>
            <person name="Narechania A."/>
            <person name="Kim E."/>
        </authorList>
    </citation>
    <scope>NUCLEOTIDE SEQUENCE [LARGE SCALE GENOMIC DNA]</scope>
    <source>
        <strain evidence="5 6">PLY_AMNH</strain>
    </source>
</reference>
<keyword evidence="2" id="KW-0863">Zinc-finger</keyword>
<evidence type="ECO:0000256" key="1">
    <source>
        <dbReference type="ARBA" id="ARBA00022723"/>
    </source>
</evidence>
<dbReference type="PANTHER" id="PTHR31742">
    <property type="entry name" value="RPA-INTERACTING PROTEIN RPAIN"/>
    <property type="match status" value="1"/>
</dbReference>
<sequence>MTSVRGCLMAASVDQAELQAMIEDFEASQLSNEREAALQAEADGVASKLQCPICNQCVVLQNRHVIFSSCGRLRVPLQHEQLSVQDLSRGLTDATQEHKASGCRAVPEFCQEERFGIPALYMKCHICQVVRLIL</sequence>
<evidence type="ECO:0000256" key="3">
    <source>
        <dbReference type="ARBA" id="ARBA00022833"/>
    </source>
</evidence>
<dbReference type="Proteomes" id="UP001190700">
    <property type="component" value="Unassembled WGS sequence"/>
</dbReference>
<keyword evidence="6" id="KW-1185">Reference proteome</keyword>
<evidence type="ECO:0000313" key="5">
    <source>
        <dbReference type="EMBL" id="KAK3243065.1"/>
    </source>
</evidence>
<keyword evidence="3" id="KW-0862">Zinc</keyword>
<evidence type="ECO:0000256" key="2">
    <source>
        <dbReference type="ARBA" id="ARBA00022771"/>
    </source>
</evidence>
<keyword evidence="1" id="KW-0479">Metal-binding</keyword>
<evidence type="ECO:0000313" key="6">
    <source>
        <dbReference type="Proteomes" id="UP001190700"/>
    </source>
</evidence>
<dbReference type="EMBL" id="LGRX02033088">
    <property type="protein sequence ID" value="KAK3243065.1"/>
    <property type="molecule type" value="Genomic_DNA"/>
</dbReference>
<name>A0AAE0BWG9_9CHLO</name>
<gene>
    <name evidence="5" type="ORF">CYMTET_47266</name>
</gene>
<dbReference type="AlphaFoldDB" id="A0AAE0BWG9"/>
<accession>A0AAE0BWG9</accession>
<evidence type="ECO:0000259" key="4">
    <source>
        <dbReference type="Pfam" id="PF14768"/>
    </source>
</evidence>
<dbReference type="PANTHER" id="PTHR31742:SF1">
    <property type="entry name" value="RPA-INTERACTING PROTEIN"/>
    <property type="match status" value="1"/>
</dbReference>
<organism evidence="5 6">
    <name type="scientific">Cymbomonas tetramitiformis</name>
    <dbReference type="NCBI Taxonomy" id="36881"/>
    <lineage>
        <taxon>Eukaryota</taxon>
        <taxon>Viridiplantae</taxon>
        <taxon>Chlorophyta</taxon>
        <taxon>Pyramimonadophyceae</taxon>
        <taxon>Pyramimonadales</taxon>
        <taxon>Pyramimonadaceae</taxon>
        <taxon>Cymbomonas</taxon>
    </lineage>
</organism>
<dbReference type="GO" id="GO:0006606">
    <property type="term" value="P:protein import into nucleus"/>
    <property type="evidence" value="ECO:0007669"/>
    <property type="project" value="TreeGrafter"/>
</dbReference>
<protein>
    <recommendedName>
        <fullName evidence="4">RPA-interacting protein C-terminal domain-containing protein</fullName>
    </recommendedName>
</protein>
<dbReference type="InterPro" id="IPR028156">
    <property type="entry name" value="RIP"/>
</dbReference>
<feature type="domain" description="RPA-interacting protein C-terminal" evidence="4">
    <location>
        <begin position="51"/>
        <end position="130"/>
    </location>
</feature>
<proteinExistence type="predicted"/>
<dbReference type="Pfam" id="PF14768">
    <property type="entry name" value="RPA_interact_C"/>
    <property type="match status" value="1"/>
</dbReference>
<dbReference type="GO" id="GO:0005634">
    <property type="term" value="C:nucleus"/>
    <property type="evidence" value="ECO:0007669"/>
    <property type="project" value="TreeGrafter"/>
</dbReference>